<reference evidence="1 2" key="1">
    <citation type="journal article" date="2020" name="Cell">
        <title>Large-Scale Comparative Analyses of Tick Genomes Elucidate Their Genetic Diversity and Vector Capacities.</title>
        <authorList>
            <consortium name="Tick Genome and Microbiome Consortium (TIGMIC)"/>
            <person name="Jia N."/>
            <person name="Wang J."/>
            <person name="Shi W."/>
            <person name="Du L."/>
            <person name="Sun Y."/>
            <person name="Zhan W."/>
            <person name="Jiang J.F."/>
            <person name="Wang Q."/>
            <person name="Zhang B."/>
            <person name="Ji P."/>
            <person name="Bell-Sakyi L."/>
            <person name="Cui X.M."/>
            <person name="Yuan T.T."/>
            <person name="Jiang B.G."/>
            <person name="Yang W.F."/>
            <person name="Lam T.T."/>
            <person name="Chang Q.C."/>
            <person name="Ding S.J."/>
            <person name="Wang X.J."/>
            <person name="Zhu J.G."/>
            <person name="Ruan X.D."/>
            <person name="Zhao L."/>
            <person name="Wei J.T."/>
            <person name="Ye R.Z."/>
            <person name="Que T.C."/>
            <person name="Du C.H."/>
            <person name="Zhou Y.H."/>
            <person name="Cheng J.X."/>
            <person name="Dai P.F."/>
            <person name="Guo W.B."/>
            <person name="Han X.H."/>
            <person name="Huang E.J."/>
            <person name="Li L.F."/>
            <person name="Wei W."/>
            <person name="Gao Y.C."/>
            <person name="Liu J.Z."/>
            <person name="Shao H.Z."/>
            <person name="Wang X."/>
            <person name="Wang C.C."/>
            <person name="Yang T.C."/>
            <person name="Huo Q.B."/>
            <person name="Li W."/>
            <person name="Chen H.Y."/>
            <person name="Chen S.E."/>
            <person name="Zhou L.G."/>
            <person name="Ni X.B."/>
            <person name="Tian J.H."/>
            <person name="Sheng Y."/>
            <person name="Liu T."/>
            <person name="Pan Y.S."/>
            <person name="Xia L.Y."/>
            <person name="Li J."/>
            <person name="Zhao F."/>
            <person name="Cao W.C."/>
        </authorList>
    </citation>
    <scope>NUCLEOTIDE SEQUENCE [LARGE SCALE GENOMIC DNA]</scope>
    <source>
        <strain evidence="1">HaeL-2018</strain>
    </source>
</reference>
<dbReference type="AlphaFoldDB" id="A0A9J6GHY4"/>
<organism evidence="1 2">
    <name type="scientific">Haemaphysalis longicornis</name>
    <name type="common">Bush tick</name>
    <dbReference type="NCBI Taxonomy" id="44386"/>
    <lineage>
        <taxon>Eukaryota</taxon>
        <taxon>Metazoa</taxon>
        <taxon>Ecdysozoa</taxon>
        <taxon>Arthropoda</taxon>
        <taxon>Chelicerata</taxon>
        <taxon>Arachnida</taxon>
        <taxon>Acari</taxon>
        <taxon>Parasitiformes</taxon>
        <taxon>Ixodida</taxon>
        <taxon>Ixodoidea</taxon>
        <taxon>Ixodidae</taxon>
        <taxon>Haemaphysalinae</taxon>
        <taxon>Haemaphysalis</taxon>
    </lineage>
</organism>
<dbReference type="Proteomes" id="UP000821853">
    <property type="component" value="Unassembled WGS sequence"/>
</dbReference>
<dbReference type="OrthoDB" id="6483977at2759"/>
<sequence>MNVQEERYGFLMNIDSFKEPEDWLARFKDLHGLMFKTMCGERGEVDREVVKEWQNPQLKNHMAAYDSNDVFNADETAGFLMRCEIKLTFKLLSCSGGKEANSH</sequence>
<dbReference type="VEuPathDB" id="VectorBase:HLOH_059961"/>
<dbReference type="OMA" id="WIVSAYE"/>
<comment type="caution">
    <text evidence="1">The sequence shown here is derived from an EMBL/GenBank/DDBJ whole genome shotgun (WGS) entry which is preliminary data.</text>
</comment>
<accession>A0A9J6GHY4</accession>
<keyword evidence="2" id="KW-1185">Reference proteome</keyword>
<dbReference type="EMBL" id="JABSTR010000008">
    <property type="protein sequence ID" value="KAH9378094.1"/>
    <property type="molecule type" value="Genomic_DNA"/>
</dbReference>
<protein>
    <submittedName>
        <fullName evidence="1">Uncharacterized protein</fullName>
    </submittedName>
</protein>
<gene>
    <name evidence="1" type="ORF">HPB48_006656</name>
</gene>
<evidence type="ECO:0000313" key="2">
    <source>
        <dbReference type="Proteomes" id="UP000821853"/>
    </source>
</evidence>
<proteinExistence type="predicted"/>
<name>A0A9J6GHY4_HAELO</name>
<evidence type="ECO:0000313" key="1">
    <source>
        <dbReference type="EMBL" id="KAH9378094.1"/>
    </source>
</evidence>